<dbReference type="InterPro" id="IPR036259">
    <property type="entry name" value="MFS_trans_sf"/>
</dbReference>
<feature type="transmembrane region" description="Helical" evidence="8">
    <location>
        <begin position="184"/>
        <end position="204"/>
    </location>
</feature>
<feature type="transmembrane region" description="Helical" evidence="8">
    <location>
        <begin position="390"/>
        <end position="411"/>
    </location>
</feature>
<feature type="transmembrane region" description="Helical" evidence="8">
    <location>
        <begin position="77"/>
        <end position="95"/>
    </location>
</feature>
<gene>
    <name evidence="9" type="primary">SLC15A4</name>
    <name evidence="9" type="ORF">BLAG_LOCUS5384</name>
</gene>
<evidence type="ECO:0000313" key="9">
    <source>
        <dbReference type="EMBL" id="CAH1241979.1"/>
    </source>
</evidence>
<keyword evidence="4" id="KW-0769">Symport</keyword>
<proteinExistence type="inferred from homology"/>
<dbReference type="PANTHER" id="PTHR11654">
    <property type="entry name" value="OLIGOPEPTIDE TRANSPORTER-RELATED"/>
    <property type="match status" value="1"/>
</dbReference>
<evidence type="ECO:0000256" key="6">
    <source>
        <dbReference type="ARBA" id="ARBA00022989"/>
    </source>
</evidence>
<evidence type="ECO:0000256" key="1">
    <source>
        <dbReference type="ARBA" id="ARBA00004141"/>
    </source>
</evidence>
<feature type="transmembrane region" description="Helical" evidence="8">
    <location>
        <begin position="156"/>
        <end position="178"/>
    </location>
</feature>
<feature type="transmembrane region" description="Helical" evidence="8">
    <location>
        <begin position="358"/>
        <end position="378"/>
    </location>
</feature>
<evidence type="ECO:0000256" key="7">
    <source>
        <dbReference type="ARBA" id="ARBA00023136"/>
    </source>
</evidence>
<keyword evidence="3 8" id="KW-0812">Transmembrane</keyword>
<dbReference type="InterPro" id="IPR000109">
    <property type="entry name" value="POT_fam"/>
</dbReference>
<keyword evidence="6 8" id="KW-1133">Transmembrane helix</keyword>
<dbReference type="AlphaFoldDB" id="A0A8K0E6K8"/>
<dbReference type="Pfam" id="PF00854">
    <property type="entry name" value="PTR2"/>
    <property type="match status" value="2"/>
</dbReference>
<keyword evidence="4" id="KW-0813">Transport</keyword>
<dbReference type="GO" id="GO:0016020">
    <property type="term" value="C:membrane"/>
    <property type="evidence" value="ECO:0007669"/>
    <property type="project" value="UniProtKB-SubCell"/>
</dbReference>
<dbReference type="OrthoDB" id="8904098at2759"/>
<evidence type="ECO:0000256" key="8">
    <source>
        <dbReference type="SAM" id="Phobius"/>
    </source>
</evidence>
<feature type="transmembrane region" description="Helical" evidence="8">
    <location>
        <begin position="51"/>
        <end position="71"/>
    </location>
</feature>
<evidence type="ECO:0000256" key="4">
    <source>
        <dbReference type="ARBA" id="ARBA00022847"/>
    </source>
</evidence>
<keyword evidence="7 8" id="KW-0472">Membrane</keyword>
<reference evidence="9" key="1">
    <citation type="submission" date="2022-01" db="EMBL/GenBank/DDBJ databases">
        <authorList>
            <person name="Braso-Vives M."/>
        </authorList>
    </citation>
    <scope>NUCLEOTIDE SEQUENCE</scope>
</reference>
<dbReference type="GO" id="GO:0015293">
    <property type="term" value="F:symporter activity"/>
    <property type="evidence" value="ECO:0007669"/>
    <property type="project" value="UniProtKB-KW"/>
</dbReference>
<evidence type="ECO:0000256" key="3">
    <source>
        <dbReference type="ARBA" id="ARBA00022692"/>
    </source>
</evidence>
<dbReference type="Gene3D" id="1.20.1250.20">
    <property type="entry name" value="MFS general substrate transporter like domains"/>
    <property type="match status" value="1"/>
</dbReference>
<dbReference type="GO" id="GO:0015833">
    <property type="term" value="P:peptide transport"/>
    <property type="evidence" value="ECO:0007669"/>
    <property type="project" value="UniProtKB-KW"/>
</dbReference>
<feature type="transmembrane region" description="Helical" evidence="8">
    <location>
        <begin position="436"/>
        <end position="456"/>
    </location>
</feature>
<evidence type="ECO:0000256" key="2">
    <source>
        <dbReference type="ARBA" id="ARBA00005982"/>
    </source>
</evidence>
<keyword evidence="10" id="KW-1185">Reference proteome</keyword>
<keyword evidence="5" id="KW-0653">Protein transport</keyword>
<dbReference type="EMBL" id="OV696697">
    <property type="protein sequence ID" value="CAH1241979.1"/>
    <property type="molecule type" value="Genomic_DNA"/>
</dbReference>
<evidence type="ECO:0000256" key="5">
    <source>
        <dbReference type="ARBA" id="ARBA00022856"/>
    </source>
</evidence>
<feature type="transmembrane region" description="Helical" evidence="8">
    <location>
        <begin position="287"/>
        <end position="310"/>
    </location>
</feature>
<keyword evidence="5" id="KW-0571">Peptide transport</keyword>
<protein>
    <submittedName>
        <fullName evidence="9">SLC15A4 protein</fullName>
    </submittedName>
</protein>
<feature type="transmembrane region" description="Helical" evidence="8">
    <location>
        <begin position="322"/>
        <end position="346"/>
    </location>
</feature>
<organism evidence="9 10">
    <name type="scientific">Branchiostoma lanceolatum</name>
    <name type="common">Common lancelet</name>
    <name type="synonym">Amphioxus lanceolatum</name>
    <dbReference type="NCBI Taxonomy" id="7740"/>
    <lineage>
        <taxon>Eukaryota</taxon>
        <taxon>Metazoa</taxon>
        <taxon>Chordata</taxon>
        <taxon>Cephalochordata</taxon>
        <taxon>Leptocardii</taxon>
        <taxon>Amphioxiformes</taxon>
        <taxon>Branchiostomatidae</taxon>
        <taxon>Branchiostoma</taxon>
    </lineage>
</organism>
<dbReference type="Proteomes" id="UP000838412">
    <property type="component" value="Chromosome 12"/>
</dbReference>
<comment type="similarity">
    <text evidence="2">Belongs to the major facilitator superfamily. Proton-dependent oligopeptide transporter (POT/PTR) (TC 2.A.17) family.</text>
</comment>
<sequence>MPREPPDAVGEEGNKKVWRSSLLICLSELFERVAYYGILANMAQRYHDQPNISWVFMAVAYILTFIGGWLADIFNRFWIILTSLFIYMVGTDLLFMSSHLGGQSPDDSVSGLYVVGLTLVAIGTGGSKSNLGLFGAQQYKTSDGEVKIKLRNFFHWYYLSINVGGTIAVLGVASLYNFYPLDPVYGNVVILVSVVLSSIVFVLGRIGNFYDPQQDSTRELLRRNAAGLFHNGTSRQQGAPQQSRAKTLKLMLIFATLIPYYAIYSQTQTTYPLQSDRLRMPYGWDGIYMSAINSVTILLMIPFMVIIVYPRLTAKGVKLAPMTLMGVGILLSVLSVLAAAIVEAVLTAELTVFVQVPQLVLSGISEVLTLTTGYYFAYTEAPPGRKGTIMGAYLLVWGLGSAVSLGLRGLVDAICVAMCGSAACVPADLNKGQAEWYFIALAVLLLATFVSVYSYMECQYRSEDTVQIQEEDN</sequence>
<dbReference type="SUPFAM" id="SSF103473">
    <property type="entry name" value="MFS general substrate transporter"/>
    <property type="match status" value="1"/>
</dbReference>
<evidence type="ECO:0000313" key="10">
    <source>
        <dbReference type="Proteomes" id="UP000838412"/>
    </source>
</evidence>
<feature type="transmembrane region" description="Helical" evidence="8">
    <location>
        <begin position="250"/>
        <end position="267"/>
    </location>
</feature>
<comment type="subcellular location">
    <subcellularLocation>
        <location evidence="1">Membrane</location>
        <topology evidence="1">Multi-pass membrane protein</topology>
    </subcellularLocation>
</comment>
<accession>A0A8K0E6K8</accession>
<name>A0A8K0E6K8_BRALA</name>